<dbReference type="CDD" id="cd01673">
    <property type="entry name" value="dNK"/>
    <property type="match status" value="1"/>
</dbReference>
<protein>
    <submittedName>
        <fullName evidence="4">Deoxynucleoside kinase</fullName>
    </submittedName>
</protein>
<sequence length="216" mass="25208">MINPDTPPRFIAVEGPIGVGKSTLTRRLAHSLGYQTLMEQAEDNPFLERFYAKRQHAALSAQLFFFFQRVQQLGELPQQDLIGGSYIADFLFQKDALFAEVTLDANELELYRKVYQQLQVEVPQPDLVIYLQAPVKVLRERIKQRGIAFERNMDADYLEQVNRAYSEFFHSYHQSPLVIVNAAEIDFAHNDRDYQQLLDYLLEIRSGRHYFNPTFL</sequence>
<gene>
    <name evidence="4" type="ORF">I6N98_02565</name>
</gene>
<dbReference type="InterPro" id="IPR050566">
    <property type="entry name" value="Deoxyribonucleoside_kinase"/>
</dbReference>
<evidence type="ECO:0000259" key="3">
    <source>
        <dbReference type="Pfam" id="PF01712"/>
    </source>
</evidence>
<feature type="binding site" evidence="2">
    <location>
        <begin position="141"/>
        <end position="145"/>
    </location>
    <ligand>
        <name>ATP</name>
        <dbReference type="ChEBI" id="CHEBI:30616"/>
    </ligand>
</feature>
<dbReference type="InterPro" id="IPR002624">
    <property type="entry name" value="DCK/DGK"/>
</dbReference>
<dbReference type="SUPFAM" id="SSF52540">
    <property type="entry name" value="P-loop containing nucleoside triphosphate hydrolases"/>
    <property type="match status" value="1"/>
</dbReference>
<evidence type="ECO:0000313" key="5">
    <source>
        <dbReference type="Proteomes" id="UP000596063"/>
    </source>
</evidence>
<keyword evidence="5" id="KW-1185">Reference proteome</keyword>
<dbReference type="GO" id="GO:0005737">
    <property type="term" value="C:cytoplasm"/>
    <property type="evidence" value="ECO:0007669"/>
    <property type="project" value="TreeGrafter"/>
</dbReference>
<feature type="domain" description="Deoxynucleoside kinase" evidence="3">
    <location>
        <begin position="11"/>
        <end position="199"/>
    </location>
</feature>
<evidence type="ECO:0000256" key="1">
    <source>
        <dbReference type="PIRSR" id="PIRSR000705-1"/>
    </source>
</evidence>
<keyword evidence="2" id="KW-0067">ATP-binding</keyword>
<evidence type="ECO:0000313" key="4">
    <source>
        <dbReference type="EMBL" id="QQD20039.1"/>
    </source>
</evidence>
<dbReference type="Pfam" id="PF01712">
    <property type="entry name" value="dNK"/>
    <property type="match status" value="1"/>
</dbReference>
<dbReference type="GO" id="GO:0019136">
    <property type="term" value="F:deoxynucleoside kinase activity"/>
    <property type="evidence" value="ECO:0007669"/>
    <property type="project" value="InterPro"/>
</dbReference>
<feature type="binding site" evidence="2">
    <location>
        <begin position="15"/>
        <end position="23"/>
    </location>
    <ligand>
        <name>ATP</name>
        <dbReference type="ChEBI" id="CHEBI:30616"/>
    </ligand>
</feature>
<dbReference type="PANTHER" id="PTHR10513">
    <property type="entry name" value="DEOXYNUCLEOSIDE KINASE"/>
    <property type="match status" value="1"/>
</dbReference>
<organism evidence="4 5">
    <name type="scientific">Spongiibacter nanhainus</name>
    <dbReference type="NCBI Taxonomy" id="2794344"/>
    <lineage>
        <taxon>Bacteria</taxon>
        <taxon>Pseudomonadati</taxon>
        <taxon>Pseudomonadota</taxon>
        <taxon>Gammaproteobacteria</taxon>
        <taxon>Cellvibrionales</taxon>
        <taxon>Spongiibacteraceae</taxon>
        <taxon>Spongiibacter</taxon>
    </lineage>
</organism>
<reference evidence="4 5" key="1">
    <citation type="submission" date="2020-12" db="EMBL/GenBank/DDBJ databases">
        <authorList>
            <person name="Shan Y."/>
        </authorList>
    </citation>
    <scope>NUCLEOTIDE SEQUENCE [LARGE SCALE GENOMIC DNA]</scope>
    <source>
        <strain evidence="5">csc3.9</strain>
    </source>
</reference>
<evidence type="ECO:0000256" key="2">
    <source>
        <dbReference type="PIRSR" id="PIRSR000705-3"/>
    </source>
</evidence>
<keyword evidence="4" id="KW-0418">Kinase</keyword>
<dbReference type="Gene3D" id="3.40.50.300">
    <property type="entry name" value="P-loop containing nucleotide triphosphate hydrolases"/>
    <property type="match status" value="1"/>
</dbReference>
<dbReference type="GO" id="GO:0005524">
    <property type="term" value="F:ATP binding"/>
    <property type="evidence" value="ECO:0007669"/>
    <property type="project" value="UniProtKB-KW"/>
</dbReference>
<accession>A0A7T4R475</accession>
<dbReference type="Proteomes" id="UP000596063">
    <property type="component" value="Chromosome"/>
</dbReference>
<dbReference type="InterPro" id="IPR027417">
    <property type="entry name" value="P-loop_NTPase"/>
</dbReference>
<keyword evidence="2" id="KW-0547">Nucleotide-binding</keyword>
<dbReference type="EMBL" id="CP066167">
    <property type="protein sequence ID" value="QQD20039.1"/>
    <property type="molecule type" value="Genomic_DNA"/>
</dbReference>
<dbReference type="InterPro" id="IPR031314">
    <property type="entry name" value="DNK_dom"/>
</dbReference>
<dbReference type="KEGG" id="snan:I6N98_02565"/>
<proteinExistence type="predicted"/>
<dbReference type="PIRSF" id="PIRSF000705">
    <property type="entry name" value="DNK"/>
    <property type="match status" value="1"/>
</dbReference>
<dbReference type="PANTHER" id="PTHR10513:SF46">
    <property type="entry name" value="DEOXYGUANOSINE KINASE"/>
    <property type="match status" value="1"/>
</dbReference>
<name>A0A7T4R475_9GAMM</name>
<dbReference type="AlphaFoldDB" id="A0A7T4R475"/>
<feature type="active site" description="Proton acceptor" evidence="1">
    <location>
        <position position="89"/>
    </location>
</feature>
<keyword evidence="4" id="KW-0808">Transferase</keyword>